<reference evidence="2 3" key="1">
    <citation type="submission" date="2018-10" db="EMBL/GenBank/DDBJ databases">
        <title>Kocuria sp. M5W7-7, whole genome shotgun sequence.</title>
        <authorList>
            <person name="Tuo L."/>
        </authorList>
    </citation>
    <scope>NUCLEOTIDE SEQUENCE [LARGE SCALE GENOMIC DNA]</scope>
    <source>
        <strain evidence="2 3">M5W7-7</strain>
    </source>
</reference>
<evidence type="ECO:0000313" key="2">
    <source>
        <dbReference type="EMBL" id="ROZ61749.1"/>
    </source>
</evidence>
<dbReference type="Proteomes" id="UP000270616">
    <property type="component" value="Unassembled WGS sequence"/>
</dbReference>
<evidence type="ECO:0000313" key="3">
    <source>
        <dbReference type="Proteomes" id="UP000270616"/>
    </source>
</evidence>
<gene>
    <name evidence="2" type="ORF">EDL96_12355</name>
</gene>
<dbReference type="EMBL" id="RKMF01000018">
    <property type="protein sequence ID" value="ROZ61749.1"/>
    <property type="molecule type" value="Genomic_DNA"/>
</dbReference>
<accession>A0A3N4A8D4</accession>
<comment type="caution">
    <text evidence="2">The sequence shown here is derived from an EMBL/GenBank/DDBJ whole genome shotgun (WGS) entry which is preliminary data.</text>
</comment>
<feature type="region of interest" description="Disordered" evidence="1">
    <location>
        <begin position="14"/>
        <end position="47"/>
    </location>
</feature>
<evidence type="ECO:0000256" key="1">
    <source>
        <dbReference type="SAM" id="MobiDB-lite"/>
    </source>
</evidence>
<keyword evidence="3" id="KW-1185">Reference proteome</keyword>
<protein>
    <submittedName>
        <fullName evidence="2">Uncharacterized protein</fullName>
    </submittedName>
</protein>
<dbReference type="AlphaFoldDB" id="A0A3N4A8D4"/>
<organism evidence="2 3">
    <name type="scientific">Kocuria soli</name>
    <dbReference type="NCBI Taxonomy" id="2485125"/>
    <lineage>
        <taxon>Bacteria</taxon>
        <taxon>Bacillati</taxon>
        <taxon>Actinomycetota</taxon>
        <taxon>Actinomycetes</taxon>
        <taxon>Micrococcales</taxon>
        <taxon>Micrococcaceae</taxon>
        <taxon>Kocuria</taxon>
    </lineage>
</organism>
<name>A0A3N4A8D4_9MICC</name>
<proteinExistence type="predicted"/>
<sequence length="155" mass="16508">MGGWAPATVELLDASRLPDRTQGEIPDDSISGNRGKMQGATGAATATDRQATDEILVTGRDALQYLPHEIRLGVSQAIPSPEFHVGGAVRWTDTQGQISRHEVNLMAMQGQRAVVVMASTQGRSGWWQADQITYDFVRPVGEALPGVTAAGAIGR</sequence>